<gene>
    <name evidence="1" type="ORF">FK220_011995</name>
</gene>
<accession>A0A967AU59</accession>
<reference evidence="1" key="1">
    <citation type="submission" date="2019-07" db="EMBL/GenBank/DDBJ databases">
        <authorList>
            <person name="De-Chao Zhang Q."/>
        </authorList>
    </citation>
    <scope>NUCLEOTIDE SEQUENCE</scope>
    <source>
        <strain evidence="1">TP-CH-4</strain>
    </source>
</reference>
<dbReference type="EMBL" id="VIKU02000003">
    <property type="protein sequence ID" value="NHF60069.1"/>
    <property type="molecule type" value="Genomic_DNA"/>
</dbReference>
<evidence type="ECO:0000313" key="2">
    <source>
        <dbReference type="Proteomes" id="UP000707206"/>
    </source>
</evidence>
<dbReference type="Proteomes" id="UP000707206">
    <property type="component" value="Unassembled WGS sequence"/>
</dbReference>
<organism evidence="1 2">
    <name type="scientific">Pelagihabitans pacificus</name>
    <dbReference type="NCBI Taxonomy" id="2696054"/>
    <lineage>
        <taxon>Bacteria</taxon>
        <taxon>Pseudomonadati</taxon>
        <taxon>Bacteroidota</taxon>
        <taxon>Flavobacteriia</taxon>
        <taxon>Flavobacteriales</taxon>
        <taxon>Flavobacteriaceae</taxon>
        <taxon>Pelagihabitans</taxon>
    </lineage>
</organism>
<dbReference type="AlphaFoldDB" id="A0A967AU59"/>
<protein>
    <submittedName>
        <fullName evidence="1">Uncharacterized protein</fullName>
    </submittedName>
</protein>
<comment type="caution">
    <text evidence="1">The sequence shown here is derived from an EMBL/GenBank/DDBJ whole genome shotgun (WGS) entry which is preliminary data.</text>
</comment>
<sequence>MNIVVASTALFVSFSALLISVQEVRILRMQQKATMYPYLTLGKTYNSRGFGIVLKNSGNGLARINSYQIFNDSIYFKDWEQVLKTLAPEAKNINFDVISTNGNIRNKMITPNEEVNIIFLQWTDETRRLERTMHSLQLRICYSSLLDEHWELRKETPITIDTRCTAESTKEFGT</sequence>
<dbReference type="RefSeq" id="WP_152574571.1">
    <property type="nucleotide sequence ID" value="NZ_VIKU02000003.1"/>
</dbReference>
<reference evidence="1" key="2">
    <citation type="submission" date="2020-03" db="EMBL/GenBank/DDBJ databases">
        <title>Flavobacteriaceae bacterium strain TP-CH-4, a member of the family Flavobacteriaceae isolated from a deep-sea seamount.</title>
        <authorList>
            <person name="Zhang D.-C."/>
        </authorList>
    </citation>
    <scope>NUCLEOTIDE SEQUENCE</scope>
    <source>
        <strain evidence="1">TP-CH-4</strain>
    </source>
</reference>
<evidence type="ECO:0000313" key="1">
    <source>
        <dbReference type="EMBL" id="NHF60069.1"/>
    </source>
</evidence>
<name>A0A967AU59_9FLAO</name>
<proteinExistence type="predicted"/>
<keyword evidence="2" id="KW-1185">Reference proteome</keyword>